<sequence length="334" mass="35135">MNAGLVKKRTTPNERGRVVRGAARRCMQVPRCTAARMYTKRGLNVMVNVGWIGLGKMGAPMARNLAKAGYRVKAYNRSNRSSDIGPCERVGSPAEAARDADMLFLMLSDADAIRTVLFDAEGAANALKKGALIVNMSTIGVDETKAFALEFAGRGIEWMDAPVSGSVQPAEQGTLVVLAGGSEAAFNRAHPLLETMAKDVFHIGDVGAGAAMKLCVNAFLGMTLQAVSECMAVADKTGIGREQFLNVLSTTSTWSPLLSAKRSSFVEGSYPASFSLKHMVKDLGLMAHQVAEVTATAPALFATYATFLSALANGLAEEDMAAIAAHVAKLGGSA</sequence>
<dbReference type="RefSeq" id="WP_274455635.1">
    <property type="nucleotide sequence ID" value="NZ_CP067097.1"/>
</dbReference>
<dbReference type="InterPro" id="IPR015815">
    <property type="entry name" value="HIBADH-related"/>
</dbReference>
<keyword evidence="3" id="KW-0520">NAD</keyword>
<dbReference type="InterPro" id="IPR029154">
    <property type="entry name" value="HIBADH-like_NADP-bd"/>
</dbReference>
<reference evidence="6 7" key="1">
    <citation type="submission" date="2023-07" db="EMBL/GenBank/DDBJ databases">
        <title>Genomic Encyclopedia of Type Strains, Phase IV (KMG-IV): sequencing the most valuable type-strain genomes for metagenomic binning, comparative biology and taxonomic classification.</title>
        <authorList>
            <person name="Goeker M."/>
        </authorList>
    </citation>
    <scope>NUCLEOTIDE SEQUENCE [LARGE SCALE GENOMIC DNA]</scope>
    <source>
        <strain evidence="6 7">DSM 4006</strain>
    </source>
</reference>
<protein>
    <submittedName>
        <fullName evidence="6">3-hydroxyisobutyrate dehydrogenase-like beta-hydroxyacid dehydrogenase</fullName>
    </submittedName>
</protein>
<dbReference type="SUPFAM" id="SSF51735">
    <property type="entry name" value="NAD(P)-binding Rossmann-fold domains"/>
    <property type="match status" value="1"/>
</dbReference>
<evidence type="ECO:0000313" key="7">
    <source>
        <dbReference type="Proteomes" id="UP001232973"/>
    </source>
</evidence>
<comment type="similarity">
    <text evidence="1">Belongs to the HIBADH-related family.</text>
</comment>
<accession>A0ABT9XD44</accession>
<evidence type="ECO:0000256" key="3">
    <source>
        <dbReference type="ARBA" id="ARBA00023027"/>
    </source>
</evidence>
<dbReference type="InterPro" id="IPR013328">
    <property type="entry name" value="6PGD_dom2"/>
</dbReference>
<dbReference type="SUPFAM" id="SSF48179">
    <property type="entry name" value="6-phosphogluconate dehydrogenase C-terminal domain-like"/>
    <property type="match status" value="1"/>
</dbReference>
<dbReference type="Gene3D" id="3.40.50.720">
    <property type="entry name" value="NAD(P)-binding Rossmann-like Domain"/>
    <property type="match status" value="1"/>
</dbReference>
<feature type="domain" description="3-hydroxyisobutyrate dehydrogenase-like NAD-binding" evidence="5">
    <location>
        <begin position="207"/>
        <end position="325"/>
    </location>
</feature>
<evidence type="ECO:0000259" key="4">
    <source>
        <dbReference type="Pfam" id="PF03446"/>
    </source>
</evidence>
<dbReference type="InterPro" id="IPR008927">
    <property type="entry name" value="6-PGluconate_DH-like_C_sf"/>
</dbReference>
<dbReference type="InterPro" id="IPR006115">
    <property type="entry name" value="6PGDH_NADP-bd"/>
</dbReference>
<comment type="caution">
    <text evidence="6">The sequence shown here is derived from an EMBL/GenBank/DDBJ whole genome shotgun (WGS) entry which is preliminary data.</text>
</comment>
<evidence type="ECO:0000259" key="5">
    <source>
        <dbReference type="Pfam" id="PF14833"/>
    </source>
</evidence>
<keyword evidence="7" id="KW-1185">Reference proteome</keyword>
<gene>
    <name evidence="6" type="ORF">J2S03_000018</name>
</gene>
<dbReference type="Pfam" id="PF14833">
    <property type="entry name" value="NAD_binding_11"/>
    <property type="match status" value="1"/>
</dbReference>
<proteinExistence type="inferred from homology"/>
<evidence type="ECO:0000256" key="1">
    <source>
        <dbReference type="ARBA" id="ARBA00009080"/>
    </source>
</evidence>
<keyword evidence="2" id="KW-0560">Oxidoreductase</keyword>
<evidence type="ECO:0000313" key="6">
    <source>
        <dbReference type="EMBL" id="MDQ0188214.1"/>
    </source>
</evidence>
<dbReference type="InterPro" id="IPR036291">
    <property type="entry name" value="NAD(P)-bd_dom_sf"/>
</dbReference>
<dbReference type="Pfam" id="PF03446">
    <property type="entry name" value="NAD_binding_2"/>
    <property type="match status" value="1"/>
</dbReference>
<dbReference type="EMBL" id="JAUSTP010000001">
    <property type="protein sequence ID" value="MDQ0188214.1"/>
    <property type="molecule type" value="Genomic_DNA"/>
</dbReference>
<dbReference type="PIRSF" id="PIRSF000103">
    <property type="entry name" value="HIBADH"/>
    <property type="match status" value="1"/>
</dbReference>
<name>A0ABT9XD44_9BACL</name>
<dbReference type="PANTHER" id="PTHR43580:SF2">
    <property type="entry name" value="CYTOKINE-LIKE NUCLEAR FACTOR N-PAC"/>
    <property type="match status" value="1"/>
</dbReference>
<dbReference type="Gene3D" id="1.10.1040.10">
    <property type="entry name" value="N-(1-d-carboxylethyl)-l-norvaline Dehydrogenase, domain 2"/>
    <property type="match status" value="1"/>
</dbReference>
<feature type="domain" description="6-phosphogluconate dehydrogenase NADP-binding" evidence="4">
    <location>
        <begin position="48"/>
        <end position="204"/>
    </location>
</feature>
<evidence type="ECO:0000256" key="2">
    <source>
        <dbReference type="ARBA" id="ARBA00023002"/>
    </source>
</evidence>
<dbReference type="PANTHER" id="PTHR43580">
    <property type="entry name" value="OXIDOREDUCTASE GLYR1-RELATED"/>
    <property type="match status" value="1"/>
</dbReference>
<dbReference type="Proteomes" id="UP001232973">
    <property type="component" value="Unassembled WGS sequence"/>
</dbReference>
<dbReference type="InterPro" id="IPR051265">
    <property type="entry name" value="HIBADH-related_NP60_sf"/>
</dbReference>
<organism evidence="6 7">
    <name type="scientific">Alicyclobacillus cycloheptanicus</name>
    <dbReference type="NCBI Taxonomy" id="1457"/>
    <lineage>
        <taxon>Bacteria</taxon>
        <taxon>Bacillati</taxon>
        <taxon>Bacillota</taxon>
        <taxon>Bacilli</taxon>
        <taxon>Bacillales</taxon>
        <taxon>Alicyclobacillaceae</taxon>
        <taxon>Alicyclobacillus</taxon>
    </lineage>
</organism>